<evidence type="ECO:0000313" key="5">
    <source>
        <dbReference type="Proteomes" id="UP000477911"/>
    </source>
</evidence>
<accession>A0A6L7G7Z6</accession>
<dbReference type="SUPFAM" id="SSF51905">
    <property type="entry name" value="FAD/NAD(P)-binding domain"/>
    <property type="match status" value="1"/>
</dbReference>
<dbReference type="GO" id="GO:0005737">
    <property type="term" value="C:cytoplasm"/>
    <property type="evidence" value="ECO:0007669"/>
    <property type="project" value="TreeGrafter"/>
</dbReference>
<proteinExistence type="predicted"/>
<dbReference type="AlphaFoldDB" id="A0A6L7G7Z6"/>
<organism evidence="4 5">
    <name type="scientific">Pseudooceanicola albus</name>
    <dbReference type="NCBI Taxonomy" id="2692189"/>
    <lineage>
        <taxon>Bacteria</taxon>
        <taxon>Pseudomonadati</taxon>
        <taxon>Pseudomonadota</taxon>
        <taxon>Alphaproteobacteria</taxon>
        <taxon>Rhodobacterales</taxon>
        <taxon>Paracoccaceae</taxon>
        <taxon>Pseudooceanicola</taxon>
    </lineage>
</organism>
<keyword evidence="5" id="KW-1185">Reference proteome</keyword>
<dbReference type="RefSeq" id="WP_160896192.1">
    <property type="nucleotide sequence ID" value="NZ_WUMU01000023.1"/>
</dbReference>
<gene>
    <name evidence="4" type="ORF">GR170_19720</name>
</gene>
<dbReference type="InterPro" id="IPR036188">
    <property type="entry name" value="FAD/NAD-bd_sf"/>
</dbReference>
<protein>
    <submittedName>
        <fullName evidence="4">FAD-dependent oxidoreductase</fullName>
    </submittedName>
</protein>
<dbReference type="Pfam" id="PF01266">
    <property type="entry name" value="DAO"/>
    <property type="match status" value="1"/>
</dbReference>
<dbReference type="EMBL" id="WUMU01000023">
    <property type="protein sequence ID" value="MXN20069.1"/>
    <property type="molecule type" value="Genomic_DNA"/>
</dbReference>
<dbReference type="InterPro" id="IPR006076">
    <property type="entry name" value="FAD-dep_OxRdtase"/>
</dbReference>
<evidence type="ECO:0000256" key="2">
    <source>
        <dbReference type="SAM" id="MobiDB-lite"/>
    </source>
</evidence>
<feature type="domain" description="FAD dependent oxidoreductase" evidence="3">
    <location>
        <begin position="5"/>
        <end position="342"/>
    </location>
</feature>
<evidence type="ECO:0000313" key="4">
    <source>
        <dbReference type="EMBL" id="MXN20069.1"/>
    </source>
</evidence>
<dbReference type="Gene3D" id="3.50.50.60">
    <property type="entry name" value="FAD/NAD(P)-binding domain"/>
    <property type="match status" value="1"/>
</dbReference>
<keyword evidence="1" id="KW-0560">Oxidoreductase</keyword>
<dbReference type="PANTHER" id="PTHR13847:SF287">
    <property type="entry name" value="FAD-DEPENDENT OXIDOREDUCTASE DOMAIN-CONTAINING PROTEIN 1"/>
    <property type="match status" value="1"/>
</dbReference>
<dbReference type="Proteomes" id="UP000477911">
    <property type="component" value="Unassembled WGS sequence"/>
</dbReference>
<evidence type="ECO:0000259" key="3">
    <source>
        <dbReference type="Pfam" id="PF01266"/>
    </source>
</evidence>
<dbReference type="Gene3D" id="3.30.9.10">
    <property type="entry name" value="D-Amino Acid Oxidase, subunit A, domain 2"/>
    <property type="match status" value="1"/>
</dbReference>
<feature type="region of interest" description="Disordered" evidence="2">
    <location>
        <begin position="345"/>
        <end position="368"/>
    </location>
</feature>
<evidence type="ECO:0000256" key="1">
    <source>
        <dbReference type="ARBA" id="ARBA00023002"/>
    </source>
</evidence>
<reference evidence="4 5" key="1">
    <citation type="submission" date="2019-12" db="EMBL/GenBank/DDBJ databases">
        <authorList>
            <person name="Li M."/>
        </authorList>
    </citation>
    <scope>NUCLEOTIDE SEQUENCE [LARGE SCALE GENOMIC DNA]</scope>
    <source>
        <strain evidence="4 5">GBMRC 2024</strain>
    </source>
</reference>
<dbReference type="GO" id="GO:0016491">
    <property type="term" value="F:oxidoreductase activity"/>
    <property type="evidence" value="ECO:0007669"/>
    <property type="project" value="UniProtKB-KW"/>
</dbReference>
<dbReference type="PANTHER" id="PTHR13847">
    <property type="entry name" value="SARCOSINE DEHYDROGENASE-RELATED"/>
    <property type="match status" value="1"/>
</dbReference>
<sequence>MNSFDVIVIGGGIAALTLASRLAGCARVAVLERGGQPVGQDGEPTSPALTLSFGRPEIQALSLASEPFFTDPRRPLSVSRGLIFLARDDQRAQLCARADRLAPLGRHRWLDPEELGLRLPLLRPGYAVSALMEDRARDIDLAALQAALLERLRRRGARLLSGNEVAALSYAHGSWTLSAQGGSYRAPVVVNAAGAWAGQVAALAGALPLRLAALRRTALRLDPPQDLAAAQLPMVVDAEERFYMKPDAGHLLASPGEEHPGRPDVPVGAETLEVSLCADRLRALSAMRLGPVTAAWTGLRTYAPDRLPVCGFDPGRKGFFWLAGQGASGIQTAPALAGLATDQITGEPGADARRWGADPTRLSPARFA</sequence>
<name>A0A6L7G7Z6_9RHOB</name>
<comment type="caution">
    <text evidence="4">The sequence shown here is derived from an EMBL/GenBank/DDBJ whole genome shotgun (WGS) entry which is preliminary data.</text>
</comment>